<evidence type="ECO:0000313" key="2">
    <source>
        <dbReference type="Proteomes" id="UP000005737"/>
    </source>
</evidence>
<gene>
    <name evidence="1" type="ORF">Lepil_0719</name>
</gene>
<dbReference type="EMBL" id="JH597773">
    <property type="protein sequence ID" value="EHQ05421.1"/>
    <property type="molecule type" value="Genomic_DNA"/>
</dbReference>
<evidence type="ECO:0000313" key="1">
    <source>
        <dbReference type="EMBL" id="EHQ05421.1"/>
    </source>
</evidence>
<name>H2CDB7_9LEPT</name>
<sequence length="47" mass="5154">MPAIELEKIPVLTGPEAYKFIKAAMNPAPIQVTAQQRKIYAAMKPKG</sequence>
<dbReference type="Proteomes" id="UP000005737">
    <property type="component" value="Unassembled WGS sequence"/>
</dbReference>
<dbReference type="STRING" id="183.GCA_002009735_00833"/>
<protein>
    <submittedName>
        <fullName evidence="1">Uncharacterized protein</fullName>
    </submittedName>
</protein>
<dbReference type="HOGENOM" id="CLU_3169760_0_0_12"/>
<proteinExistence type="predicted"/>
<accession>H2CDB7</accession>
<dbReference type="AlphaFoldDB" id="H2CDB7"/>
<reference evidence="1 2" key="1">
    <citation type="submission" date="2011-10" db="EMBL/GenBank/DDBJ databases">
        <title>The Improved High-Quality Draft genome of Leptonema illini DSM 21528.</title>
        <authorList>
            <consortium name="US DOE Joint Genome Institute (JGI-PGF)"/>
            <person name="Lucas S."/>
            <person name="Copeland A."/>
            <person name="Lapidus A."/>
            <person name="Glavina del Rio T."/>
            <person name="Dalin E."/>
            <person name="Tice H."/>
            <person name="Bruce D."/>
            <person name="Goodwin L."/>
            <person name="Pitluck S."/>
            <person name="Peters L."/>
            <person name="Mikhailova N."/>
            <person name="Held B."/>
            <person name="Kyrpides N."/>
            <person name="Mavromatis K."/>
            <person name="Ivanova N."/>
            <person name="Markowitz V."/>
            <person name="Cheng J.-F."/>
            <person name="Hugenholtz P."/>
            <person name="Woyke T."/>
            <person name="Wu D."/>
            <person name="Gronow S."/>
            <person name="Wellnitz S."/>
            <person name="Brambilla E.-M."/>
            <person name="Klenk H.-P."/>
            <person name="Eisen J.A."/>
        </authorList>
    </citation>
    <scope>NUCLEOTIDE SEQUENCE [LARGE SCALE GENOMIC DNA]</scope>
    <source>
        <strain evidence="1 2">DSM 21528</strain>
    </source>
</reference>
<organism evidence="1 2">
    <name type="scientific">Leptonema illini DSM 21528</name>
    <dbReference type="NCBI Taxonomy" id="929563"/>
    <lineage>
        <taxon>Bacteria</taxon>
        <taxon>Pseudomonadati</taxon>
        <taxon>Spirochaetota</taxon>
        <taxon>Spirochaetia</taxon>
        <taxon>Leptospirales</taxon>
        <taxon>Leptospiraceae</taxon>
        <taxon>Leptonema</taxon>
    </lineage>
</organism>
<keyword evidence="2" id="KW-1185">Reference proteome</keyword>
<dbReference type="RefSeq" id="WP_002770014.1">
    <property type="nucleotide sequence ID" value="NZ_JH597773.1"/>
</dbReference>